<evidence type="ECO:0000313" key="9">
    <source>
        <dbReference type="EMBL" id="GER94429.1"/>
    </source>
</evidence>
<protein>
    <submittedName>
        <fullName evidence="9">6-carboxyhexanoate--CoA ligase</fullName>
    </submittedName>
</protein>
<accession>A0A5J4L8F5</accession>
<dbReference type="AlphaFoldDB" id="A0A5J4L8F5"/>
<keyword evidence="6" id="KW-0067">ATP-binding</keyword>
<keyword evidence="7" id="KW-0460">Magnesium</keyword>
<name>A0A5J4L8F5_9ZZZZ</name>
<keyword evidence="5" id="KW-0093">Biotin biosynthesis</keyword>
<evidence type="ECO:0000256" key="4">
    <source>
        <dbReference type="ARBA" id="ARBA00022741"/>
    </source>
</evidence>
<evidence type="ECO:0000256" key="2">
    <source>
        <dbReference type="ARBA" id="ARBA00011738"/>
    </source>
</evidence>
<evidence type="ECO:0000256" key="1">
    <source>
        <dbReference type="ARBA" id="ARBA00001946"/>
    </source>
</evidence>
<gene>
    <name evidence="9" type="ORF">A45J_2191</name>
</gene>
<evidence type="ECO:0000256" key="3">
    <source>
        <dbReference type="ARBA" id="ARBA00022598"/>
    </source>
</evidence>
<sequence>MMWNVRMRASKNRSQKSEVRSQNPKTYEIHISGAEGVYEDAEILKIVKEYTNRALNHPKGKPDNIVITLEQIKQIPQKVPMLPVITLKCNSPDKAKEMIFQILSDIGVPARTIKNSFKILTSPRTMRGAAIILKESGVRVEPDRERGVRVSRLGIEKNTEKILVRKLSKMKVSITTVKEALILASKVAAYTDVIAEICISDDPDYTIGYIASKRLGYIRIPNIKSHGQNYGGRVFIVRENTNINRLIKYLEKTPIIISGDIN</sequence>
<dbReference type="Pfam" id="PF03744">
    <property type="entry name" value="BioW"/>
    <property type="match status" value="1"/>
</dbReference>
<comment type="subunit">
    <text evidence="2">Homodimer.</text>
</comment>
<evidence type="ECO:0000256" key="7">
    <source>
        <dbReference type="ARBA" id="ARBA00022842"/>
    </source>
</evidence>
<dbReference type="GO" id="GO:0009102">
    <property type="term" value="P:biotin biosynthetic process"/>
    <property type="evidence" value="ECO:0007669"/>
    <property type="project" value="UniProtKB-KW"/>
</dbReference>
<feature type="region of interest" description="Disordered" evidence="8">
    <location>
        <begin position="1"/>
        <end position="23"/>
    </location>
</feature>
<proteinExistence type="predicted"/>
<dbReference type="NCBIfam" id="NF002360">
    <property type="entry name" value="PRK01322.1"/>
    <property type="match status" value="1"/>
</dbReference>
<keyword evidence="4" id="KW-0547">Nucleotide-binding</keyword>
<keyword evidence="3 9" id="KW-0436">Ligase</keyword>
<dbReference type="GO" id="GO:0005524">
    <property type="term" value="F:ATP binding"/>
    <property type="evidence" value="ECO:0007669"/>
    <property type="project" value="UniProtKB-KW"/>
</dbReference>
<evidence type="ECO:0000256" key="8">
    <source>
        <dbReference type="SAM" id="MobiDB-lite"/>
    </source>
</evidence>
<dbReference type="EMBL" id="BLAB01000001">
    <property type="protein sequence ID" value="GER94429.1"/>
    <property type="molecule type" value="Genomic_DNA"/>
</dbReference>
<reference evidence="9" key="1">
    <citation type="submission" date="2019-10" db="EMBL/GenBank/DDBJ databases">
        <title>Metagenomic sequencing of thiosulfate-disproportionating enrichment culture.</title>
        <authorList>
            <person name="Umezawa K."/>
            <person name="Kojima H."/>
            <person name="Fukui M."/>
        </authorList>
    </citation>
    <scope>NUCLEOTIDE SEQUENCE</scope>
    <source>
        <strain evidence="9">45J</strain>
    </source>
</reference>
<dbReference type="GO" id="GO:0042410">
    <property type="term" value="F:6-carboxyhexanoate-CoA ligase activity"/>
    <property type="evidence" value="ECO:0007669"/>
    <property type="project" value="InterPro"/>
</dbReference>
<comment type="cofactor">
    <cofactor evidence="1">
        <name>Mg(2+)</name>
        <dbReference type="ChEBI" id="CHEBI:18420"/>
    </cofactor>
</comment>
<comment type="caution">
    <text evidence="9">The sequence shown here is derived from an EMBL/GenBank/DDBJ whole genome shotgun (WGS) entry which is preliminary data.</text>
</comment>
<organism evidence="9">
    <name type="scientific">hot springs metagenome</name>
    <dbReference type="NCBI Taxonomy" id="433727"/>
    <lineage>
        <taxon>unclassified sequences</taxon>
        <taxon>metagenomes</taxon>
        <taxon>ecological metagenomes</taxon>
    </lineage>
</organism>
<dbReference type="InterPro" id="IPR005499">
    <property type="entry name" value="BioW"/>
</dbReference>
<evidence type="ECO:0000256" key="6">
    <source>
        <dbReference type="ARBA" id="ARBA00022840"/>
    </source>
</evidence>
<evidence type="ECO:0000256" key="5">
    <source>
        <dbReference type="ARBA" id="ARBA00022756"/>
    </source>
</evidence>
<dbReference type="NCBIfam" id="TIGR01204">
    <property type="entry name" value="bioW"/>
    <property type="match status" value="1"/>
</dbReference>